<organism evidence="2 3">
    <name type="scientific">Amycolatopsis rifamycinica</name>
    <dbReference type="NCBI Taxonomy" id="287986"/>
    <lineage>
        <taxon>Bacteria</taxon>
        <taxon>Bacillati</taxon>
        <taxon>Actinomycetota</taxon>
        <taxon>Actinomycetes</taxon>
        <taxon>Pseudonocardiales</taxon>
        <taxon>Pseudonocardiaceae</taxon>
        <taxon>Amycolatopsis</taxon>
    </lineage>
</organism>
<evidence type="ECO:0000259" key="1">
    <source>
        <dbReference type="Pfam" id="PF00899"/>
    </source>
</evidence>
<dbReference type="SUPFAM" id="SSF69572">
    <property type="entry name" value="Activating enzymes of the ubiquitin-like proteins"/>
    <property type="match status" value="1"/>
</dbReference>
<dbReference type="Gene3D" id="3.40.50.720">
    <property type="entry name" value="NAD(P)-binding Rossmann-like Domain"/>
    <property type="match status" value="1"/>
</dbReference>
<dbReference type="Proteomes" id="UP000027345">
    <property type="component" value="Unassembled WGS sequence"/>
</dbReference>
<evidence type="ECO:0000313" key="2">
    <source>
        <dbReference type="EMBL" id="KDN18970.1"/>
    </source>
</evidence>
<dbReference type="PANTHER" id="PTHR10953:SF102">
    <property type="entry name" value="ADENYLYLTRANSFERASE AND SULFURTRANSFERASE MOCS3"/>
    <property type="match status" value="1"/>
</dbReference>
<dbReference type="EMBL" id="JMQI01000058">
    <property type="protein sequence ID" value="KDN18970.1"/>
    <property type="molecule type" value="Genomic_DNA"/>
</dbReference>
<dbReference type="GO" id="GO:0005737">
    <property type="term" value="C:cytoplasm"/>
    <property type="evidence" value="ECO:0007669"/>
    <property type="project" value="TreeGrafter"/>
</dbReference>
<dbReference type="InterPro" id="IPR000594">
    <property type="entry name" value="ThiF_NAD_FAD-bd"/>
</dbReference>
<gene>
    <name evidence="2" type="ORF">DV20_27565</name>
</gene>
<dbReference type="GO" id="GO:0008641">
    <property type="term" value="F:ubiquitin-like modifier activating enzyme activity"/>
    <property type="evidence" value="ECO:0007669"/>
    <property type="project" value="InterPro"/>
</dbReference>
<comment type="caution">
    <text evidence="2">The sequence shown here is derived from an EMBL/GenBank/DDBJ whole genome shotgun (WGS) entry which is preliminary data.</text>
</comment>
<name>A0A066TVR9_9PSEU</name>
<dbReference type="GO" id="GO:0004792">
    <property type="term" value="F:thiosulfate-cyanide sulfurtransferase activity"/>
    <property type="evidence" value="ECO:0007669"/>
    <property type="project" value="TreeGrafter"/>
</dbReference>
<dbReference type="PANTHER" id="PTHR10953">
    <property type="entry name" value="UBIQUITIN-ACTIVATING ENZYME E1"/>
    <property type="match status" value="1"/>
</dbReference>
<proteinExistence type="predicted"/>
<dbReference type="GO" id="GO:0016779">
    <property type="term" value="F:nucleotidyltransferase activity"/>
    <property type="evidence" value="ECO:0007669"/>
    <property type="project" value="TreeGrafter"/>
</dbReference>
<evidence type="ECO:0000313" key="3">
    <source>
        <dbReference type="Proteomes" id="UP000027345"/>
    </source>
</evidence>
<dbReference type="InterPro" id="IPR035985">
    <property type="entry name" value="Ubiquitin-activating_enz"/>
</dbReference>
<protein>
    <recommendedName>
        <fullName evidence="1">THIF-type NAD/FAD binding fold domain-containing protein</fullName>
    </recommendedName>
</protein>
<dbReference type="eggNOG" id="COG0476">
    <property type="taxonomic scope" value="Bacteria"/>
</dbReference>
<dbReference type="InterPro" id="IPR045886">
    <property type="entry name" value="ThiF/MoeB/HesA"/>
</dbReference>
<dbReference type="AlphaFoldDB" id="A0A066TVR9"/>
<keyword evidence="3" id="KW-1185">Reference proteome</keyword>
<feature type="domain" description="THIF-type NAD/FAD binding fold" evidence="1">
    <location>
        <begin position="55"/>
        <end position="315"/>
    </location>
</feature>
<reference evidence="2 3" key="1">
    <citation type="submission" date="2014-05" db="EMBL/GenBank/DDBJ databases">
        <title>Draft genome sequence of Amycolatopsis rifamycinica DSM 46095.</title>
        <authorList>
            <person name="Lal R."/>
            <person name="Saxena A."/>
            <person name="Kumari R."/>
            <person name="Mukherjee U."/>
            <person name="Singh P."/>
            <person name="Sangwan N."/>
            <person name="Mahato N.K."/>
        </authorList>
    </citation>
    <scope>NUCLEOTIDE SEQUENCE [LARGE SCALE GENOMIC DNA]</scope>
    <source>
        <strain evidence="2 3">DSM 46095</strain>
    </source>
</reference>
<sequence>MLLLLDGTRTTAQLADELPADEEQVRRLVGQLAGAGLLDDGAAESSLSAVELERYDRQLLQFSAYERDSLPGFAYQERLRAQRVCLLGMGGWGSWLALNLALTGFGTLRLVDGDRVELSNLGRQVLYDTSAVGELKVTAARDALRRINPHVAVEGVPEFVGPDRAQVERLLRDTTLICLCWTNDAHFVPGTTGEMVHEVARRSRIPVLEVAGDPFDVTVGPLYPNDGTGPCFRCVRPQLRSLWWGPSTTTSELRKAQLSVTPLRRTENWQSAPSLSTMAGLAVNDLMAFATGYAEPTLLGRRFSVALRTLETRTDEFTARADCCATHR</sequence>
<accession>A0A066TVR9</accession>
<dbReference type="Pfam" id="PF00899">
    <property type="entry name" value="ThiF"/>
    <property type="match status" value="1"/>
</dbReference>
<dbReference type="STRING" id="287986.DV20_27565"/>